<gene>
    <name evidence="1" type="ORF">ACIB24_15790</name>
</gene>
<keyword evidence="2" id="KW-1185">Reference proteome</keyword>
<reference evidence="1 2" key="1">
    <citation type="submission" date="2024-10" db="EMBL/GenBank/DDBJ databases">
        <title>The Natural Products Discovery Center: Release of the First 8490 Sequenced Strains for Exploring Actinobacteria Biosynthetic Diversity.</title>
        <authorList>
            <person name="Kalkreuter E."/>
            <person name="Kautsar S.A."/>
            <person name="Yang D."/>
            <person name="Bader C.D."/>
            <person name="Teijaro C.N."/>
            <person name="Fluegel L."/>
            <person name="Davis C.M."/>
            <person name="Simpson J.R."/>
            <person name="Lauterbach L."/>
            <person name="Steele A.D."/>
            <person name="Gui C."/>
            <person name="Meng S."/>
            <person name="Li G."/>
            <person name="Viehrig K."/>
            <person name="Ye F."/>
            <person name="Su P."/>
            <person name="Kiefer A.F."/>
            <person name="Nichols A."/>
            <person name="Cepeda A.J."/>
            <person name="Yan W."/>
            <person name="Fan B."/>
            <person name="Jiang Y."/>
            <person name="Adhikari A."/>
            <person name="Zheng C.-J."/>
            <person name="Schuster L."/>
            <person name="Cowan T.M."/>
            <person name="Smanski M.J."/>
            <person name="Chevrette M.G."/>
            <person name="De Carvalho L.P.S."/>
            <person name="Shen B."/>
        </authorList>
    </citation>
    <scope>NUCLEOTIDE SEQUENCE [LARGE SCALE GENOMIC DNA]</scope>
    <source>
        <strain evidence="1 2">NPDC049639</strain>
    </source>
</reference>
<name>A0ABW8ASG5_9ACTN</name>
<comment type="caution">
    <text evidence="1">The sequence shown here is derived from an EMBL/GenBank/DDBJ whole genome shotgun (WGS) entry which is preliminary data.</text>
</comment>
<evidence type="ECO:0000313" key="1">
    <source>
        <dbReference type="EMBL" id="MFI7588531.1"/>
    </source>
</evidence>
<dbReference type="Proteomes" id="UP001612915">
    <property type="component" value="Unassembled WGS sequence"/>
</dbReference>
<organism evidence="1 2">
    <name type="scientific">Spongisporangium articulatum</name>
    <dbReference type="NCBI Taxonomy" id="3362603"/>
    <lineage>
        <taxon>Bacteria</taxon>
        <taxon>Bacillati</taxon>
        <taxon>Actinomycetota</taxon>
        <taxon>Actinomycetes</taxon>
        <taxon>Kineosporiales</taxon>
        <taxon>Kineosporiaceae</taxon>
        <taxon>Spongisporangium</taxon>
    </lineage>
</organism>
<protein>
    <submittedName>
        <fullName evidence="1">Uncharacterized protein</fullName>
    </submittedName>
</protein>
<sequence length="40" mass="4837">MSTPERPGLFDRLFRWRRGRDELMLSDLEDDAVYYQDPCS</sequence>
<dbReference type="RefSeq" id="WP_398282336.1">
    <property type="nucleotide sequence ID" value="NZ_JBITLV010000005.1"/>
</dbReference>
<dbReference type="EMBL" id="JBITLV010000005">
    <property type="protein sequence ID" value="MFI7588531.1"/>
    <property type="molecule type" value="Genomic_DNA"/>
</dbReference>
<evidence type="ECO:0000313" key="2">
    <source>
        <dbReference type="Proteomes" id="UP001612915"/>
    </source>
</evidence>
<proteinExistence type="predicted"/>
<accession>A0ABW8ASG5</accession>